<dbReference type="InterPro" id="IPR012967">
    <property type="entry name" value="COMT_dimerisation"/>
</dbReference>
<dbReference type="Proteomes" id="UP000769766">
    <property type="component" value="Unassembled WGS sequence"/>
</dbReference>
<evidence type="ECO:0000256" key="4">
    <source>
        <dbReference type="PIRSR" id="PIRSR005739-1"/>
    </source>
</evidence>
<dbReference type="AlphaFoldDB" id="A0A932CNG9"/>
<name>A0A932CNG9_UNCTE</name>
<comment type="caution">
    <text evidence="7">The sequence shown here is derived from an EMBL/GenBank/DDBJ whole genome shotgun (WGS) entry which is preliminary data.</text>
</comment>
<keyword evidence="3" id="KW-0949">S-adenosyl-L-methionine</keyword>
<evidence type="ECO:0000313" key="7">
    <source>
        <dbReference type="EMBL" id="MBI2876364.1"/>
    </source>
</evidence>
<sequence length="332" mass="36206">MSNPPVNRGPLPEIAAGFWAPRVLHVAVKLEVFTRLSGRPLDLEGAARALGIQLRPAGRLLNACVALGLLEKEEGIYRNSALAEEFLVQGKPSYYGHFVSSMEALYREWVELEQAVRENGPVHRTRERWDEDREFARAFTLAMRDKSVGSGRLLAEHLGERLARARRLIDVAGGSGMVAVELAEFSPSLEAVVFDLPLVCEAAQEVIAGSPAASRVKVHPGDLRQGLPRGFDLAILSSILHALGVETCRALVRETFECLNPGGCIAILECLLNQEKSGPPYPALFALNMLLMTEEGDVYTGGEIRGWLEEAGFREIAERPFAGPVSLVTGVK</sequence>
<dbReference type="FunFam" id="1.10.10.10:FF:000358">
    <property type="entry name" value="Acetylserotonin O-methyltransferase"/>
    <property type="match status" value="1"/>
</dbReference>
<dbReference type="InterPro" id="IPR029063">
    <property type="entry name" value="SAM-dependent_MTases_sf"/>
</dbReference>
<keyword evidence="1 7" id="KW-0489">Methyltransferase</keyword>
<dbReference type="EMBL" id="JACPRF010000176">
    <property type="protein sequence ID" value="MBI2876364.1"/>
    <property type="molecule type" value="Genomic_DNA"/>
</dbReference>
<organism evidence="7 8">
    <name type="scientific">Tectimicrobiota bacterium</name>
    <dbReference type="NCBI Taxonomy" id="2528274"/>
    <lineage>
        <taxon>Bacteria</taxon>
        <taxon>Pseudomonadati</taxon>
        <taxon>Nitrospinota/Tectimicrobiota group</taxon>
        <taxon>Candidatus Tectimicrobiota</taxon>
    </lineage>
</organism>
<dbReference type="GO" id="GO:0032259">
    <property type="term" value="P:methylation"/>
    <property type="evidence" value="ECO:0007669"/>
    <property type="project" value="UniProtKB-KW"/>
</dbReference>
<feature type="active site" description="Proton acceptor" evidence="4">
    <location>
        <position position="241"/>
    </location>
</feature>
<feature type="domain" description="O-methyltransferase dimerisation" evidence="6">
    <location>
        <begin position="14"/>
        <end position="88"/>
    </location>
</feature>
<dbReference type="InterPro" id="IPR001077">
    <property type="entry name" value="COMT_C"/>
</dbReference>
<keyword evidence="2" id="KW-0808">Transferase</keyword>
<dbReference type="PANTHER" id="PTHR43712:SF2">
    <property type="entry name" value="O-METHYLTRANSFERASE CICE"/>
    <property type="match status" value="1"/>
</dbReference>
<evidence type="ECO:0000256" key="2">
    <source>
        <dbReference type="ARBA" id="ARBA00022679"/>
    </source>
</evidence>
<dbReference type="PANTHER" id="PTHR43712">
    <property type="entry name" value="PUTATIVE (AFU_ORTHOLOGUE AFUA_4G14580)-RELATED"/>
    <property type="match status" value="1"/>
</dbReference>
<gene>
    <name evidence="7" type="ORF">HYY20_05735</name>
</gene>
<dbReference type="PROSITE" id="PS51683">
    <property type="entry name" value="SAM_OMT_II"/>
    <property type="match status" value="1"/>
</dbReference>
<feature type="domain" description="O-methyltransferase C-terminal" evidence="5">
    <location>
        <begin position="129"/>
        <end position="314"/>
    </location>
</feature>
<dbReference type="GO" id="GO:0008171">
    <property type="term" value="F:O-methyltransferase activity"/>
    <property type="evidence" value="ECO:0007669"/>
    <property type="project" value="InterPro"/>
</dbReference>
<dbReference type="Gene3D" id="1.10.10.10">
    <property type="entry name" value="Winged helix-like DNA-binding domain superfamily/Winged helix DNA-binding domain"/>
    <property type="match status" value="1"/>
</dbReference>
<dbReference type="Gene3D" id="3.40.50.150">
    <property type="entry name" value="Vaccinia Virus protein VP39"/>
    <property type="match status" value="1"/>
</dbReference>
<evidence type="ECO:0000259" key="5">
    <source>
        <dbReference type="Pfam" id="PF00891"/>
    </source>
</evidence>
<dbReference type="InterPro" id="IPR036388">
    <property type="entry name" value="WH-like_DNA-bd_sf"/>
</dbReference>
<dbReference type="Pfam" id="PF00891">
    <property type="entry name" value="Methyltransf_2"/>
    <property type="match status" value="1"/>
</dbReference>
<dbReference type="SUPFAM" id="SSF46785">
    <property type="entry name" value="Winged helix' DNA-binding domain"/>
    <property type="match status" value="1"/>
</dbReference>
<accession>A0A932CNG9</accession>
<evidence type="ECO:0000256" key="1">
    <source>
        <dbReference type="ARBA" id="ARBA00022603"/>
    </source>
</evidence>
<dbReference type="Pfam" id="PF08100">
    <property type="entry name" value="Dimerisation"/>
    <property type="match status" value="1"/>
</dbReference>
<dbReference type="GO" id="GO:0046983">
    <property type="term" value="F:protein dimerization activity"/>
    <property type="evidence" value="ECO:0007669"/>
    <property type="project" value="InterPro"/>
</dbReference>
<reference evidence="7" key="1">
    <citation type="submission" date="2020-07" db="EMBL/GenBank/DDBJ databases">
        <title>Huge and variable diversity of episymbiotic CPR bacteria and DPANN archaea in groundwater ecosystems.</title>
        <authorList>
            <person name="He C.Y."/>
            <person name="Keren R."/>
            <person name="Whittaker M."/>
            <person name="Farag I.F."/>
            <person name="Doudna J."/>
            <person name="Cate J.H.D."/>
            <person name="Banfield J.F."/>
        </authorList>
    </citation>
    <scope>NUCLEOTIDE SEQUENCE</scope>
    <source>
        <strain evidence="7">NC_groundwater_672_Ag_B-0.1um_62_36</strain>
    </source>
</reference>
<evidence type="ECO:0000256" key="3">
    <source>
        <dbReference type="ARBA" id="ARBA00022691"/>
    </source>
</evidence>
<evidence type="ECO:0000259" key="6">
    <source>
        <dbReference type="Pfam" id="PF08100"/>
    </source>
</evidence>
<dbReference type="SUPFAM" id="SSF53335">
    <property type="entry name" value="S-adenosyl-L-methionine-dependent methyltransferases"/>
    <property type="match status" value="1"/>
</dbReference>
<dbReference type="InterPro" id="IPR036390">
    <property type="entry name" value="WH_DNA-bd_sf"/>
</dbReference>
<dbReference type="InterPro" id="IPR016461">
    <property type="entry name" value="COMT-like"/>
</dbReference>
<dbReference type="CDD" id="cd02440">
    <property type="entry name" value="AdoMet_MTases"/>
    <property type="match status" value="1"/>
</dbReference>
<evidence type="ECO:0000313" key="8">
    <source>
        <dbReference type="Proteomes" id="UP000769766"/>
    </source>
</evidence>
<protein>
    <submittedName>
        <fullName evidence="7">Methyltransferase domain-containing protein</fullName>
    </submittedName>
</protein>
<dbReference type="PIRSF" id="PIRSF005739">
    <property type="entry name" value="O-mtase"/>
    <property type="match status" value="1"/>
</dbReference>
<proteinExistence type="predicted"/>